<dbReference type="EMBL" id="DSVI01000004">
    <property type="protein sequence ID" value="HGT46656.1"/>
    <property type="molecule type" value="Genomic_DNA"/>
</dbReference>
<dbReference type="InterPro" id="IPR013570">
    <property type="entry name" value="Tscrpt_reg_YsiA_C"/>
</dbReference>
<gene>
    <name evidence="4" type="ORF">ENS56_01315</name>
</gene>
<protein>
    <submittedName>
        <fullName evidence="4">TetR/AcrR family transcriptional regulator</fullName>
    </submittedName>
</protein>
<dbReference type="Gene3D" id="1.10.10.60">
    <property type="entry name" value="Homeodomain-like"/>
    <property type="match status" value="1"/>
</dbReference>
<name>A0A832DL26_9BACT</name>
<dbReference type="Gene3D" id="1.10.357.10">
    <property type="entry name" value="Tetracycline Repressor, domain 2"/>
    <property type="match status" value="1"/>
</dbReference>
<dbReference type="GO" id="GO:0003677">
    <property type="term" value="F:DNA binding"/>
    <property type="evidence" value="ECO:0007669"/>
    <property type="project" value="UniProtKB-UniRule"/>
</dbReference>
<dbReference type="PROSITE" id="PS50977">
    <property type="entry name" value="HTH_TETR_2"/>
    <property type="match status" value="1"/>
</dbReference>
<evidence type="ECO:0000259" key="3">
    <source>
        <dbReference type="PROSITE" id="PS50977"/>
    </source>
</evidence>
<dbReference type="AlphaFoldDB" id="A0A832DL26"/>
<dbReference type="Pfam" id="PF00440">
    <property type="entry name" value="TetR_N"/>
    <property type="match status" value="1"/>
</dbReference>
<dbReference type="PANTHER" id="PTHR43479:SF11">
    <property type="entry name" value="ACREF_ENVCD OPERON REPRESSOR-RELATED"/>
    <property type="match status" value="1"/>
</dbReference>
<evidence type="ECO:0000313" key="4">
    <source>
        <dbReference type="EMBL" id="HGT46656.1"/>
    </source>
</evidence>
<dbReference type="PRINTS" id="PR00455">
    <property type="entry name" value="HTHTETR"/>
</dbReference>
<evidence type="ECO:0000256" key="1">
    <source>
        <dbReference type="ARBA" id="ARBA00023125"/>
    </source>
</evidence>
<dbReference type="SUPFAM" id="SSF48498">
    <property type="entry name" value="Tetracyclin repressor-like, C-terminal domain"/>
    <property type="match status" value="1"/>
</dbReference>
<dbReference type="InterPro" id="IPR009057">
    <property type="entry name" value="Homeodomain-like_sf"/>
</dbReference>
<feature type="domain" description="HTH tetR-type" evidence="3">
    <location>
        <begin position="6"/>
        <end position="66"/>
    </location>
</feature>
<reference evidence="4" key="1">
    <citation type="journal article" date="2020" name="mSystems">
        <title>Genome- and Community-Level Interaction Insights into Carbon Utilization and Element Cycling Functions of Hydrothermarchaeota in Hydrothermal Sediment.</title>
        <authorList>
            <person name="Zhou Z."/>
            <person name="Liu Y."/>
            <person name="Xu W."/>
            <person name="Pan J."/>
            <person name="Luo Z.H."/>
            <person name="Li M."/>
        </authorList>
    </citation>
    <scope>NUCLEOTIDE SEQUENCE [LARGE SCALE GENOMIC DNA]</scope>
    <source>
        <strain evidence="4">SpSt-500</strain>
    </source>
</reference>
<accession>A0A832DL26</accession>
<proteinExistence type="predicted"/>
<keyword evidence="1 2" id="KW-0238">DNA-binding</keyword>
<organism evidence="4">
    <name type="scientific">Ignavibacterium album</name>
    <dbReference type="NCBI Taxonomy" id="591197"/>
    <lineage>
        <taxon>Bacteria</taxon>
        <taxon>Pseudomonadati</taxon>
        <taxon>Ignavibacteriota</taxon>
        <taxon>Ignavibacteria</taxon>
        <taxon>Ignavibacteriales</taxon>
        <taxon>Ignavibacteriaceae</taxon>
        <taxon>Ignavibacterium</taxon>
    </lineage>
</organism>
<feature type="DNA-binding region" description="H-T-H motif" evidence="2">
    <location>
        <begin position="29"/>
        <end position="48"/>
    </location>
</feature>
<dbReference type="Pfam" id="PF08359">
    <property type="entry name" value="TetR_C_4"/>
    <property type="match status" value="1"/>
</dbReference>
<dbReference type="InterPro" id="IPR050624">
    <property type="entry name" value="HTH-type_Tx_Regulator"/>
</dbReference>
<evidence type="ECO:0000256" key="2">
    <source>
        <dbReference type="PROSITE-ProRule" id="PRU00335"/>
    </source>
</evidence>
<comment type="caution">
    <text evidence="4">The sequence shown here is derived from an EMBL/GenBank/DDBJ whole genome shotgun (WGS) entry which is preliminary data.</text>
</comment>
<dbReference type="PANTHER" id="PTHR43479">
    <property type="entry name" value="ACREF/ENVCD OPERON REPRESSOR-RELATED"/>
    <property type="match status" value="1"/>
</dbReference>
<dbReference type="InterPro" id="IPR036271">
    <property type="entry name" value="Tet_transcr_reg_TetR-rel_C_sf"/>
</dbReference>
<dbReference type="InterPro" id="IPR001647">
    <property type="entry name" value="HTH_TetR"/>
</dbReference>
<dbReference type="SUPFAM" id="SSF46689">
    <property type="entry name" value="Homeodomain-like"/>
    <property type="match status" value="1"/>
</dbReference>
<sequence length="195" mass="22481">MRRKEGNKEQDIINAAIEVFAKDGYHEAKISKIAELANVATGSVYLYFESKEDLLVKIFSDLWIKLISLVRTINERDDLSSTEKLEGFIDTVFDVFTANSKLALLFVKEQPHFLQEKDNKLNILYNNFLEIGEKILDDGVNNNSFNKNLDKKITKNFIYGGVRHLLHLWALSPDEYPLNKVRQDIKYIVKKGIAI</sequence>